<name>A0A553P3T4_TIGCA</name>
<dbReference type="SUPFAM" id="SSF52047">
    <property type="entry name" value="RNI-like"/>
    <property type="match status" value="1"/>
</dbReference>
<dbReference type="InterPro" id="IPR032675">
    <property type="entry name" value="LRR_dom_sf"/>
</dbReference>
<dbReference type="PANTHER" id="PTHR13318">
    <property type="entry name" value="PARTNER OF PAIRED, ISOFORM B-RELATED"/>
    <property type="match status" value="1"/>
</dbReference>
<comment type="caution">
    <text evidence="1">The sequence shown here is derived from an EMBL/GenBank/DDBJ whole genome shotgun (WGS) entry which is preliminary data.</text>
</comment>
<organism evidence="1 2">
    <name type="scientific">Tigriopus californicus</name>
    <name type="common">Marine copepod</name>
    <dbReference type="NCBI Taxonomy" id="6832"/>
    <lineage>
        <taxon>Eukaryota</taxon>
        <taxon>Metazoa</taxon>
        <taxon>Ecdysozoa</taxon>
        <taxon>Arthropoda</taxon>
        <taxon>Crustacea</taxon>
        <taxon>Multicrustacea</taxon>
        <taxon>Hexanauplia</taxon>
        <taxon>Copepoda</taxon>
        <taxon>Harpacticoida</taxon>
        <taxon>Harpacticidae</taxon>
        <taxon>Tigriopus</taxon>
    </lineage>
</organism>
<dbReference type="AlphaFoldDB" id="A0A553P3T4"/>
<accession>A0A553P3T4</accession>
<keyword evidence="2" id="KW-1185">Reference proteome</keyword>
<dbReference type="GO" id="GO:0031146">
    <property type="term" value="P:SCF-dependent proteasomal ubiquitin-dependent protein catabolic process"/>
    <property type="evidence" value="ECO:0007669"/>
    <property type="project" value="TreeGrafter"/>
</dbReference>
<evidence type="ECO:0000313" key="1">
    <source>
        <dbReference type="EMBL" id="TRY72356.1"/>
    </source>
</evidence>
<dbReference type="Proteomes" id="UP000318571">
    <property type="component" value="Chromosome 7"/>
</dbReference>
<reference evidence="1 2" key="1">
    <citation type="journal article" date="2018" name="Nat. Ecol. Evol.">
        <title>Genomic signatures of mitonuclear coevolution across populations of Tigriopus californicus.</title>
        <authorList>
            <person name="Barreto F.S."/>
            <person name="Watson E.T."/>
            <person name="Lima T.G."/>
            <person name="Willett C.S."/>
            <person name="Edmands S."/>
            <person name="Li W."/>
            <person name="Burton R.S."/>
        </authorList>
    </citation>
    <scope>NUCLEOTIDE SEQUENCE [LARGE SCALE GENOMIC DNA]</scope>
    <source>
        <strain evidence="1 2">San Diego</strain>
    </source>
</reference>
<dbReference type="PANTHER" id="PTHR13318:SF247">
    <property type="entry name" value="GH16156P"/>
    <property type="match status" value="1"/>
</dbReference>
<gene>
    <name evidence="1" type="ORF">TCAL_01007</name>
</gene>
<dbReference type="EMBL" id="VCGU01000008">
    <property type="protein sequence ID" value="TRY72356.1"/>
    <property type="molecule type" value="Genomic_DNA"/>
</dbReference>
<sequence>MVKYKQPKKLYDLCHKWFCEYLGDKVMSAGHDSISSAKHQTLSLVRVKLRPFFVEHLPVVVRSSLLEATSEFLLQKSLLSGVDCDYGRSILYLLYLLLSKEVKQLKVTLCCYYGCRDMEGVLRYIKKNGNALEHLELCRSSLLRMDPLLFRNVLTSATNLTSLVVRNICSDAMLKLIGTHCYALQYLDISHSKQVSDLGIESLCCQVQIRDKREMSDTELHEIPFRMVDQTSTTITVQEDFGDTGSSSVGCVGKMPSWREFRQKMRDYLITSDQNRNEECLVEIKQVHHPLCYTLKAFDITDTSVTNSGLLIILKKIRKIHSLGEYSISDNFLRNLNVASIVNSDQFELNAVHSRKVTGAGMLNLVRVMPKIRSLTCWEPQFDIGELSCLNGLKQLTLLRLTFAENTVRQIMSFIEESEVVQILDKICLEFIVHEEYLQYSRSPNMQEFDISRIFEFCDNLKVFMIEFKDSLLMTPPIGFILKRHPPNCLSSMVHIQLGQVVQNSAVSVILAFCPSLKHFHCNTCPDLTDHELHIYAMQTVCRHLECFYVYEAPCLTFNSFQTLIDCFPDLQRFGNLTRWAINCEGIQNVVRTIRDNNFEIEILCGSHWFSSKCSQSVQLNCYHHKSVLPGSAHSNFGGELHYPFRHWINV</sequence>
<proteinExistence type="predicted"/>
<protein>
    <submittedName>
        <fullName evidence="1">Uncharacterized protein</fullName>
    </submittedName>
</protein>
<dbReference type="Gene3D" id="3.80.10.10">
    <property type="entry name" value="Ribonuclease Inhibitor"/>
    <property type="match status" value="2"/>
</dbReference>
<evidence type="ECO:0000313" key="2">
    <source>
        <dbReference type="Proteomes" id="UP000318571"/>
    </source>
</evidence>
<dbReference type="GO" id="GO:0019005">
    <property type="term" value="C:SCF ubiquitin ligase complex"/>
    <property type="evidence" value="ECO:0007669"/>
    <property type="project" value="TreeGrafter"/>
</dbReference>
<dbReference type="OrthoDB" id="16120at2759"/>